<dbReference type="STRING" id="1445510.YC6258_02402"/>
<evidence type="ECO:0000313" key="2">
    <source>
        <dbReference type="EMBL" id="AJQ94440.1"/>
    </source>
</evidence>
<evidence type="ECO:0000313" key="3">
    <source>
        <dbReference type="Proteomes" id="UP000032266"/>
    </source>
</evidence>
<dbReference type="HOGENOM" id="CLU_3310517_0_0_6"/>
<feature type="compositionally biased region" description="Acidic residues" evidence="1">
    <location>
        <begin position="20"/>
        <end position="30"/>
    </location>
</feature>
<feature type="region of interest" description="Disordered" evidence="1">
    <location>
        <begin position="1"/>
        <end position="39"/>
    </location>
</feature>
<feature type="compositionally biased region" description="Basic and acidic residues" evidence="1">
    <location>
        <begin position="1"/>
        <end position="10"/>
    </location>
</feature>
<dbReference type="AlphaFoldDB" id="A0A0C5V4M1"/>
<gene>
    <name evidence="2" type="ORF">YC6258_02402</name>
</gene>
<dbReference type="PATRIC" id="fig|1445510.3.peg.2358"/>
<keyword evidence="3" id="KW-1185">Reference proteome</keyword>
<protein>
    <submittedName>
        <fullName evidence="2">Uncharacterized protein</fullName>
    </submittedName>
</protein>
<accession>A0A0C5V4M1</accession>
<dbReference type="KEGG" id="gsn:YC6258_02402"/>
<sequence>MGDWASEGHRIAGPALMDDPFSEDLDDFFIDPENNGKDI</sequence>
<dbReference type="EMBL" id="CP007142">
    <property type="protein sequence ID" value="AJQ94440.1"/>
    <property type="molecule type" value="Genomic_DNA"/>
</dbReference>
<dbReference type="Proteomes" id="UP000032266">
    <property type="component" value="Chromosome"/>
</dbReference>
<proteinExistence type="predicted"/>
<reference evidence="2 3" key="1">
    <citation type="submission" date="2014-01" db="EMBL/GenBank/DDBJ databases">
        <title>Full genme sequencing of cellulolytic bacterium Gynuella sunshinyii YC6258T gen. nov., sp. nov.</title>
        <authorList>
            <person name="Khan H."/>
            <person name="Chung E.J."/>
            <person name="Chung Y.R."/>
        </authorList>
    </citation>
    <scope>NUCLEOTIDE SEQUENCE [LARGE SCALE GENOMIC DNA]</scope>
    <source>
        <strain evidence="2 3">YC6258</strain>
    </source>
</reference>
<name>A0A0C5V4M1_9GAMM</name>
<organism evidence="2 3">
    <name type="scientific">Gynuella sunshinyii YC6258</name>
    <dbReference type="NCBI Taxonomy" id="1445510"/>
    <lineage>
        <taxon>Bacteria</taxon>
        <taxon>Pseudomonadati</taxon>
        <taxon>Pseudomonadota</taxon>
        <taxon>Gammaproteobacteria</taxon>
        <taxon>Oceanospirillales</taxon>
        <taxon>Saccharospirillaceae</taxon>
        <taxon>Gynuella</taxon>
    </lineage>
</organism>
<evidence type="ECO:0000256" key="1">
    <source>
        <dbReference type="SAM" id="MobiDB-lite"/>
    </source>
</evidence>